<dbReference type="InterPro" id="IPR036513">
    <property type="entry name" value="STAS_dom_sf"/>
</dbReference>
<evidence type="ECO:0000259" key="1">
    <source>
        <dbReference type="PROSITE" id="PS50801"/>
    </source>
</evidence>
<dbReference type="PANTHER" id="PTHR33495">
    <property type="entry name" value="ANTI-SIGMA FACTOR ANTAGONIST TM_1081-RELATED-RELATED"/>
    <property type="match status" value="1"/>
</dbReference>
<accession>A0ABS5I8F6</accession>
<dbReference type="Gene3D" id="3.30.750.24">
    <property type="entry name" value="STAS domain"/>
    <property type="match status" value="2"/>
</dbReference>
<dbReference type="RefSeq" id="WP_211546186.1">
    <property type="nucleotide sequence ID" value="NZ_JAGTUF010000001.1"/>
</dbReference>
<dbReference type="Proteomes" id="UP000680714">
    <property type="component" value="Unassembled WGS sequence"/>
</dbReference>
<reference evidence="2 3" key="1">
    <citation type="submission" date="2021-04" db="EMBL/GenBank/DDBJ databases">
        <title>Magnetospirillum sulfuroxidans sp. nov., a facultative chemolithoautotrophic sulfur-oxidizing alphaproteobacterium isolated from freshwater sediment and proposals for Paramagetospirillum gen. nov., and Magnetospirillaceae fam. nov.</title>
        <authorList>
            <person name="Koziaeva V."/>
            <person name="Geelhoed J.S."/>
            <person name="Sorokin D.Y."/>
            <person name="Grouzdev D.S."/>
        </authorList>
    </citation>
    <scope>NUCLEOTIDE SEQUENCE [LARGE SCALE GENOMIC DNA]</scope>
    <source>
        <strain evidence="2 3">J10</strain>
    </source>
</reference>
<evidence type="ECO:0000313" key="2">
    <source>
        <dbReference type="EMBL" id="MBR9970720.1"/>
    </source>
</evidence>
<name>A0ABS5I8F6_9PROT</name>
<feature type="domain" description="STAS" evidence="1">
    <location>
        <begin position="138"/>
        <end position="221"/>
    </location>
</feature>
<sequence>MDIFTDSHSDGTRFTLKGVMSFRDRDAFSVILDAVNQRAGAKVTVDLTALEHVDSFGIGLFLLANEQAVGVGSSLHLLNPQGDVSRIFDLANLDAILSLKQTMPATGATARNSAPPRRIGIDYRHLGKAEDGSPCVGFSGRLVFAEHGHFQEIVENLIANGGPRVVLDLSELEFMDSAGLSMIMIAHEEAEAKQIALVLRNPKGAVAQLLSLSALEFMLEA</sequence>
<dbReference type="EMBL" id="JAGTUF010000001">
    <property type="protein sequence ID" value="MBR9970720.1"/>
    <property type="molecule type" value="Genomic_DNA"/>
</dbReference>
<feature type="domain" description="STAS" evidence="1">
    <location>
        <begin position="14"/>
        <end position="93"/>
    </location>
</feature>
<keyword evidence="3" id="KW-1185">Reference proteome</keyword>
<organism evidence="2 3">
    <name type="scientific">Magnetospirillum sulfuroxidans</name>
    <dbReference type="NCBI Taxonomy" id="611300"/>
    <lineage>
        <taxon>Bacteria</taxon>
        <taxon>Pseudomonadati</taxon>
        <taxon>Pseudomonadota</taxon>
        <taxon>Alphaproteobacteria</taxon>
        <taxon>Rhodospirillales</taxon>
        <taxon>Rhodospirillaceae</taxon>
        <taxon>Magnetospirillum</taxon>
    </lineage>
</organism>
<dbReference type="Pfam" id="PF13466">
    <property type="entry name" value="STAS_2"/>
    <property type="match status" value="1"/>
</dbReference>
<protein>
    <submittedName>
        <fullName evidence="2">STAS domain-containing protein</fullName>
    </submittedName>
</protein>
<dbReference type="InterPro" id="IPR058548">
    <property type="entry name" value="MlaB-like_STAS"/>
</dbReference>
<dbReference type="InterPro" id="IPR002645">
    <property type="entry name" value="STAS_dom"/>
</dbReference>
<gene>
    <name evidence="2" type="ORF">KEC16_03205</name>
</gene>
<comment type="caution">
    <text evidence="2">The sequence shown here is derived from an EMBL/GenBank/DDBJ whole genome shotgun (WGS) entry which is preliminary data.</text>
</comment>
<proteinExistence type="predicted"/>
<dbReference type="SUPFAM" id="SSF52091">
    <property type="entry name" value="SpoIIaa-like"/>
    <property type="match status" value="2"/>
</dbReference>
<dbReference type="PANTHER" id="PTHR33495:SF2">
    <property type="entry name" value="ANTI-SIGMA FACTOR ANTAGONIST TM_1081-RELATED"/>
    <property type="match status" value="1"/>
</dbReference>
<dbReference type="Pfam" id="PF01740">
    <property type="entry name" value="STAS"/>
    <property type="match status" value="1"/>
</dbReference>
<dbReference type="CDD" id="cd07043">
    <property type="entry name" value="STAS_anti-anti-sigma_factors"/>
    <property type="match status" value="2"/>
</dbReference>
<dbReference type="PROSITE" id="PS50801">
    <property type="entry name" value="STAS"/>
    <property type="match status" value="2"/>
</dbReference>
<evidence type="ECO:0000313" key="3">
    <source>
        <dbReference type="Proteomes" id="UP000680714"/>
    </source>
</evidence>